<dbReference type="EMBL" id="JADIMI010000001">
    <property type="protein sequence ID" value="MBO8451259.1"/>
    <property type="molecule type" value="Genomic_DNA"/>
</dbReference>
<reference evidence="1" key="2">
    <citation type="journal article" date="2021" name="PeerJ">
        <title>Extensive microbial diversity within the chicken gut microbiome revealed by metagenomics and culture.</title>
        <authorList>
            <person name="Gilroy R."/>
            <person name="Ravi A."/>
            <person name="Getino M."/>
            <person name="Pursley I."/>
            <person name="Horton D.L."/>
            <person name="Alikhan N.F."/>
            <person name="Baker D."/>
            <person name="Gharbi K."/>
            <person name="Hall N."/>
            <person name="Watson M."/>
            <person name="Adriaenssens E.M."/>
            <person name="Foster-Nyarko E."/>
            <person name="Jarju S."/>
            <person name="Secka A."/>
            <person name="Antonio M."/>
            <person name="Oren A."/>
            <person name="Chaudhuri R.R."/>
            <person name="La Ragione R."/>
            <person name="Hildebrand F."/>
            <person name="Pallen M.J."/>
        </authorList>
    </citation>
    <scope>NUCLEOTIDE SEQUENCE</scope>
    <source>
        <strain evidence="1">B1-20833</strain>
    </source>
</reference>
<accession>A0A9D9HHF2</accession>
<dbReference type="SUPFAM" id="SSF55961">
    <property type="entry name" value="Bet v1-like"/>
    <property type="match status" value="1"/>
</dbReference>
<evidence type="ECO:0000313" key="2">
    <source>
        <dbReference type="Proteomes" id="UP000823661"/>
    </source>
</evidence>
<dbReference type="AlphaFoldDB" id="A0A9D9HHF2"/>
<reference evidence="1" key="1">
    <citation type="submission" date="2020-10" db="EMBL/GenBank/DDBJ databases">
        <authorList>
            <person name="Gilroy R."/>
        </authorList>
    </citation>
    <scope>NUCLEOTIDE SEQUENCE</scope>
    <source>
        <strain evidence="1">B1-20833</strain>
    </source>
</reference>
<comment type="caution">
    <text evidence="1">The sequence shown here is derived from an EMBL/GenBank/DDBJ whole genome shotgun (WGS) entry which is preliminary data.</text>
</comment>
<protein>
    <recommendedName>
        <fullName evidence="3">SRPBCC family protein</fullName>
    </recommendedName>
</protein>
<evidence type="ECO:0000313" key="1">
    <source>
        <dbReference type="EMBL" id="MBO8451259.1"/>
    </source>
</evidence>
<organism evidence="1 2">
    <name type="scientific">Candidatus Cryptobacteroides intestinavium</name>
    <dbReference type="NCBI Taxonomy" id="2840766"/>
    <lineage>
        <taxon>Bacteria</taxon>
        <taxon>Pseudomonadati</taxon>
        <taxon>Bacteroidota</taxon>
        <taxon>Bacteroidia</taxon>
        <taxon>Bacteroidales</taxon>
        <taxon>Candidatus Cryptobacteroides</taxon>
    </lineage>
</organism>
<dbReference type="Proteomes" id="UP000823661">
    <property type="component" value="Unassembled WGS sequence"/>
</dbReference>
<gene>
    <name evidence="1" type="ORF">IAC06_00035</name>
</gene>
<name>A0A9D9HHF2_9BACT</name>
<proteinExistence type="predicted"/>
<sequence>MKTEIRSKHGVVSKAPYELYMGFADMRNFTRMVPEDKVSEYRLEADYDSVHAVVQGFNVGVKAVGREPYSRIDFADDGAPFNFNISVHFDPVDGQPGKTDFYVEVSADLNFMMKMMLSSRIQEALDRMVDGLTANG</sequence>
<evidence type="ECO:0008006" key="3">
    <source>
        <dbReference type="Google" id="ProtNLM"/>
    </source>
</evidence>